<protein>
    <submittedName>
        <fullName evidence="1">Uncharacterized protein</fullName>
    </submittedName>
</protein>
<comment type="caution">
    <text evidence="1">The sequence shown here is derived from an EMBL/GenBank/DDBJ whole genome shotgun (WGS) entry which is preliminary data.</text>
</comment>
<name>A0ABV0XQH0_9TELE</name>
<organism evidence="1 2">
    <name type="scientific">Ameca splendens</name>
    <dbReference type="NCBI Taxonomy" id="208324"/>
    <lineage>
        <taxon>Eukaryota</taxon>
        <taxon>Metazoa</taxon>
        <taxon>Chordata</taxon>
        <taxon>Craniata</taxon>
        <taxon>Vertebrata</taxon>
        <taxon>Euteleostomi</taxon>
        <taxon>Actinopterygii</taxon>
        <taxon>Neopterygii</taxon>
        <taxon>Teleostei</taxon>
        <taxon>Neoteleostei</taxon>
        <taxon>Acanthomorphata</taxon>
        <taxon>Ovalentaria</taxon>
        <taxon>Atherinomorphae</taxon>
        <taxon>Cyprinodontiformes</taxon>
        <taxon>Goodeidae</taxon>
        <taxon>Ameca</taxon>
    </lineage>
</organism>
<sequence>MQSSCHLGQQCVLTVKSQELAQGSVAMLQGKTGRLLSCGPEGCWDGKPRPRGEINFWRRTMFKNGPQWTVYSMLIEHFSLQEKQTQTEKTPLCCINTSFCLLHHIKNKFALLDIKICIKMIVLY</sequence>
<proteinExistence type="predicted"/>
<reference evidence="1 2" key="1">
    <citation type="submission" date="2021-06" db="EMBL/GenBank/DDBJ databases">
        <authorList>
            <person name="Palmer J.M."/>
        </authorList>
    </citation>
    <scope>NUCLEOTIDE SEQUENCE [LARGE SCALE GENOMIC DNA]</scope>
    <source>
        <strain evidence="1 2">AS_MEX2019</strain>
        <tissue evidence="1">Muscle</tissue>
    </source>
</reference>
<evidence type="ECO:0000313" key="2">
    <source>
        <dbReference type="Proteomes" id="UP001469553"/>
    </source>
</evidence>
<keyword evidence="2" id="KW-1185">Reference proteome</keyword>
<dbReference type="Proteomes" id="UP001469553">
    <property type="component" value="Unassembled WGS sequence"/>
</dbReference>
<gene>
    <name evidence="1" type="ORF">AMECASPLE_014427</name>
</gene>
<accession>A0ABV0XQH0</accession>
<dbReference type="EMBL" id="JAHRIP010010384">
    <property type="protein sequence ID" value="MEQ2283716.1"/>
    <property type="molecule type" value="Genomic_DNA"/>
</dbReference>
<evidence type="ECO:0000313" key="1">
    <source>
        <dbReference type="EMBL" id="MEQ2283716.1"/>
    </source>
</evidence>